<evidence type="ECO:0000256" key="3">
    <source>
        <dbReference type="ARBA" id="ARBA00022692"/>
    </source>
</evidence>
<feature type="transmembrane region" description="Helical" evidence="6">
    <location>
        <begin position="243"/>
        <end position="265"/>
    </location>
</feature>
<dbReference type="PANTHER" id="PTHR22911">
    <property type="entry name" value="ACYL-MALONYL CONDENSING ENZYME-RELATED"/>
    <property type="match status" value="1"/>
</dbReference>
<dbReference type="Proteomes" id="UP001162880">
    <property type="component" value="Unassembled WGS sequence"/>
</dbReference>
<proteinExistence type="inferred from homology"/>
<keyword evidence="5 6" id="KW-0472">Membrane</keyword>
<feature type="transmembrane region" description="Helical" evidence="6">
    <location>
        <begin position="154"/>
        <end position="175"/>
    </location>
</feature>
<comment type="subcellular location">
    <subcellularLocation>
        <location evidence="1">Membrane</location>
        <topology evidence="1">Multi-pass membrane protein</topology>
    </subcellularLocation>
</comment>
<evidence type="ECO:0000256" key="4">
    <source>
        <dbReference type="ARBA" id="ARBA00022989"/>
    </source>
</evidence>
<name>A0ABT0AYS6_9SPHN</name>
<protein>
    <submittedName>
        <fullName evidence="8">DMT family transporter</fullName>
    </submittedName>
</protein>
<keyword evidence="4 6" id="KW-1133">Transmembrane helix</keyword>
<feature type="transmembrane region" description="Helical" evidence="6">
    <location>
        <begin position="109"/>
        <end position="125"/>
    </location>
</feature>
<accession>A0ABT0AYS6</accession>
<dbReference type="EMBL" id="JALHLE010000005">
    <property type="protein sequence ID" value="MCJ2177935.1"/>
    <property type="molecule type" value="Genomic_DNA"/>
</dbReference>
<comment type="similarity">
    <text evidence="2">Belongs to the drug/metabolite transporter (DMT) superfamily. 10 TMS drug/metabolite exporter (DME) (TC 2.A.7.3) family.</text>
</comment>
<feature type="transmembrane region" description="Helical" evidence="6">
    <location>
        <begin position="271"/>
        <end position="289"/>
    </location>
</feature>
<feature type="domain" description="EamA" evidence="7">
    <location>
        <begin position="158"/>
        <end position="287"/>
    </location>
</feature>
<reference evidence="8" key="1">
    <citation type="submission" date="2022-03" db="EMBL/GenBank/DDBJ databases">
        <title>Identification of a novel bacterium isolated from mangrove sediments.</title>
        <authorList>
            <person name="Pan X."/>
        </authorList>
    </citation>
    <scope>NUCLEOTIDE SEQUENCE</scope>
    <source>
        <strain evidence="8">B2580</strain>
    </source>
</reference>
<dbReference type="InterPro" id="IPR000620">
    <property type="entry name" value="EamA_dom"/>
</dbReference>
<feature type="transmembrane region" description="Helical" evidence="6">
    <location>
        <begin position="214"/>
        <end position="236"/>
    </location>
</feature>
<evidence type="ECO:0000256" key="2">
    <source>
        <dbReference type="ARBA" id="ARBA00009853"/>
    </source>
</evidence>
<feature type="transmembrane region" description="Helical" evidence="6">
    <location>
        <begin position="132"/>
        <end position="148"/>
    </location>
</feature>
<evidence type="ECO:0000259" key="7">
    <source>
        <dbReference type="Pfam" id="PF00892"/>
    </source>
</evidence>
<dbReference type="SUPFAM" id="SSF103481">
    <property type="entry name" value="Multidrug resistance efflux transporter EmrE"/>
    <property type="match status" value="2"/>
</dbReference>
<dbReference type="InterPro" id="IPR037185">
    <property type="entry name" value="EmrE-like"/>
</dbReference>
<feature type="domain" description="EamA" evidence="7">
    <location>
        <begin position="16"/>
        <end position="147"/>
    </location>
</feature>
<dbReference type="PANTHER" id="PTHR22911:SF6">
    <property type="entry name" value="SOLUTE CARRIER FAMILY 35 MEMBER G1"/>
    <property type="match status" value="1"/>
</dbReference>
<evidence type="ECO:0000256" key="1">
    <source>
        <dbReference type="ARBA" id="ARBA00004141"/>
    </source>
</evidence>
<sequence length="324" mass="34727">MTPSPRLQSQENPLLAIGLRVLAMVMLSTMFMLVKLAGDHGVSIPELLFWRQAMSVPMIFVWLLATGNLGVLATRRMGSHAGRAASGTVGLLCNVSAATLLPLPLQTTLGFTTPLFAVLITALVLRNKVGAWRWTAVVLGFAGVLVVADPDGSYVPPLGLLAGLGAGVVVATVSFQIRDLARTEAPIACVFWFAAYGSLFAAVLTPLYARQHTLVAWLILAAIGFSGTFAQFLITASLRHGQVATVVIIDYTALVWAMLYGWLIWDELPPQHIWLGAPLIIAAGTIITLREHYLSRHISPTSAMDSSVMEEFAEDNPAPQAKGT</sequence>
<feature type="transmembrane region" description="Helical" evidence="6">
    <location>
        <begin position="54"/>
        <end position="72"/>
    </location>
</feature>
<evidence type="ECO:0000313" key="8">
    <source>
        <dbReference type="EMBL" id="MCJ2177935.1"/>
    </source>
</evidence>
<organism evidence="8 9">
    <name type="scientific">Novosphingobium album</name>
    <name type="common">ex Hu et al. 2023</name>
    <dbReference type="NCBI Taxonomy" id="2930093"/>
    <lineage>
        <taxon>Bacteria</taxon>
        <taxon>Pseudomonadati</taxon>
        <taxon>Pseudomonadota</taxon>
        <taxon>Alphaproteobacteria</taxon>
        <taxon>Sphingomonadales</taxon>
        <taxon>Sphingomonadaceae</taxon>
        <taxon>Novosphingobium</taxon>
    </lineage>
</organism>
<evidence type="ECO:0000313" key="9">
    <source>
        <dbReference type="Proteomes" id="UP001162880"/>
    </source>
</evidence>
<feature type="transmembrane region" description="Helical" evidence="6">
    <location>
        <begin position="84"/>
        <end position="103"/>
    </location>
</feature>
<keyword evidence="3 6" id="KW-0812">Transmembrane</keyword>
<gene>
    <name evidence="8" type="ORF">MTR64_05125</name>
</gene>
<keyword evidence="9" id="KW-1185">Reference proteome</keyword>
<dbReference type="Pfam" id="PF00892">
    <property type="entry name" value="EamA"/>
    <property type="match status" value="2"/>
</dbReference>
<dbReference type="RefSeq" id="WP_243991371.1">
    <property type="nucleotide sequence ID" value="NZ_JALHLE010000005.1"/>
</dbReference>
<feature type="transmembrane region" description="Helical" evidence="6">
    <location>
        <begin position="12"/>
        <end position="34"/>
    </location>
</feature>
<feature type="transmembrane region" description="Helical" evidence="6">
    <location>
        <begin position="187"/>
        <end position="208"/>
    </location>
</feature>
<evidence type="ECO:0000256" key="6">
    <source>
        <dbReference type="SAM" id="Phobius"/>
    </source>
</evidence>
<evidence type="ECO:0000256" key="5">
    <source>
        <dbReference type="ARBA" id="ARBA00023136"/>
    </source>
</evidence>
<comment type="caution">
    <text evidence="8">The sequence shown here is derived from an EMBL/GenBank/DDBJ whole genome shotgun (WGS) entry which is preliminary data.</text>
</comment>